<sequence length="52" mass="5934">MARTSLIERKAVAQKFEWVSVNCKRIVRHPDALVFLGNASPIGIFVSRFSMR</sequence>
<reference evidence="1" key="1">
    <citation type="submission" date="2015-05" db="EMBL/GenBank/DDBJ databases">
        <title>Permanent draft genome of Rhodopirellula islandicus K833.</title>
        <authorList>
            <person name="Kizina J."/>
            <person name="Richter M."/>
            <person name="Glockner F.O."/>
            <person name="Harder J."/>
        </authorList>
    </citation>
    <scope>NUCLEOTIDE SEQUENCE [LARGE SCALE GENOMIC DNA]</scope>
    <source>
        <strain evidence="1">K833</strain>
    </source>
</reference>
<dbReference type="PATRIC" id="fig|595434.4.peg.29"/>
<dbReference type="STRING" id="595434.RISK_000029"/>
<organism evidence="1 2">
    <name type="scientific">Rhodopirellula islandica</name>
    <dbReference type="NCBI Taxonomy" id="595434"/>
    <lineage>
        <taxon>Bacteria</taxon>
        <taxon>Pseudomonadati</taxon>
        <taxon>Planctomycetota</taxon>
        <taxon>Planctomycetia</taxon>
        <taxon>Pirellulales</taxon>
        <taxon>Pirellulaceae</taxon>
        <taxon>Rhodopirellula</taxon>
    </lineage>
</organism>
<protein>
    <submittedName>
        <fullName evidence="1">Uncharacterized protein</fullName>
    </submittedName>
</protein>
<dbReference type="AlphaFoldDB" id="A0A0J1BMX9"/>
<evidence type="ECO:0000313" key="1">
    <source>
        <dbReference type="EMBL" id="KLU07850.1"/>
    </source>
</evidence>
<name>A0A0J1BMX9_RHOIS</name>
<dbReference type="Proteomes" id="UP000036367">
    <property type="component" value="Unassembled WGS sequence"/>
</dbReference>
<gene>
    <name evidence="1" type="ORF">RISK_000029</name>
</gene>
<comment type="caution">
    <text evidence="1">The sequence shown here is derived from an EMBL/GenBank/DDBJ whole genome shotgun (WGS) entry which is preliminary data.</text>
</comment>
<dbReference type="EMBL" id="LECT01000001">
    <property type="protein sequence ID" value="KLU07850.1"/>
    <property type="molecule type" value="Genomic_DNA"/>
</dbReference>
<keyword evidence="2" id="KW-1185">Reference proteome</keyword>
<proteinExistence type="predicted"/>
<evidence type="ECO:0000313" key="2">
    <source>
        <dbReference type="Proteomes" id="UP000036367"/>
    </source>
</evidence>
<accession>A0A0J1BMX9</accession>